<proteinExistence type="inferred from homology"/>
<sequence length="740" mass="81269">MEQPDQGDEKPASCVSSQEKRQSISKVDELDQPSCGYGKWRPDCLQCFAVGKWFVFFACLMTLLQSMVGTGYTRSVVTTIEKRFQLNSSTSGFIISCYEMGALLVVTFVSYFGGKGHRPKWIAVGSLLMFLGTFVFTVPHFAGTRYIIDSVKNKTGPNVCEHEGMRLENPTSCEDDRISHSVYVLIFVAAQLLLGFGTSPIFTLGTTYVDDNVPRKDSALYMGILYCMGAIGPALGFVFGAAALTLYVDFGSIKQEDIPVDPSDARWVGAWWAGYVFIGIAIAATSIPLFGFPKKLKKIETEEEQTINTNNEESGDTQMKFTSGKFSDLPRAVLSLFLNPVYICITMAGAMEVAIATGFITFMPKFIETQYSLSPSSASLLTGTLIPGAAGGTVFGGFLVRKFNMNTLGTARLSMICIFISFLCYSAFFPLHCNTLSLAGVSVGYEANIFEIQEAPEFYNVTSGCNFQCGCTSDAYQPVCGINGITYFSPCHAGCEQTVIGVGEDGGLIMNFTNCACISEYFVNEVTPSDYSLTNYATYGRCERDCSTGLGLFMAVLISVVVITAITQIPIIMTTLRCVAEPEKPLALGMQFVLIKALSYVPAPMYYGKVIDNTCMLWETVCGDEGSCWEYDLERFRFVYLGLSLGLKFLSLIFVTLAFIICKKKYNRMNKKEAPTKEEEGQRMSHISQEFQNGAAVGHPVKLNDCVDNDHLLPLVYIQACTDNVPLPRPQSTMSFESSV</sequence>
<evidence type="ECO:0000256" key="3">
    <source>
        <dbReference type="ARBA" id="ARBA00022475"/>
    </source>
</evidence>
<evidence type="ECO:0000313" key="11">
    <source>
        <dbReference type="Proteomes" id="UP000694865"/>
    </source>
</evidence>
<dbReference type="InterPro" id="IPR036259">
    <property type="entry name" value="MFS_trans_sf"/>
</dbReference>
<feature type="transmembrane region" description="Helical" evidence="8">
    <location>
        <begin position="585"/>
        <end position="603"/>
    </location>
</feature>
<feature type="transmembrane region" description="Helical" evidence="8">
    <location>
        <begin position="121"/>
        <end position="142"/>
    </location>
</feature>
<evidence type="ECO:0000259" key="10">
    <source>
        <dbReference type="PROSITE" id="PS51465"/>
    </source>
</evidence>
<dbReference type="Gene3D" id="3.30.60.30">
    <property type="match status" value="1"/>
</dbReference>
<reference evidence="12" key="1">
    <citation type="submission" date="2025-08" db="UniProtKB">
        <authorList>
            <consortium name="RefSeq"/>
        </authorList>
    </citation>
    <scope>IDENTIFICATION</scope>
    <source>
        <tissue evidence="12">Testes</tissue>
    </source>
</reference>
<feature type="transmembrane region" description="Helical" evidence="8">
    <location>
        <begin position="93"/>
        <end position="114"/>
    </location>
</feature>
<organism evidence="11 12">
    <name type="scientific">Saccoglossus kowalevskii</name>
    <name type="common">Acorn worm</name>
    <dbReference type="NCBI Taxonomy" id="10224"/>
    <lineage>
        <taxon>Eukaryota</taxon>
        <taxon>Metazoa</taxon>
        <taxon>Hemichordata</taxon>
        <taxon>Enteropneusta</taxon>
        <taxon>Harrimaniidae</taxon>
        <taxon>Saccoglossus</taxon>
    </lineage>
</organism>
<dbReference type="InterPro" id="IPR002350">
    <property type="entry name" value="Kazal_dom"/>
</dbReference>
<keyword evidence="8" id="KW-0406">Ion transport</keyword>
<keyword evidence="3" id="KW-1003">Cell membrane</keyword>
<dbReference type="InterPro" id="IPR004156">
    <property type="entry name" value="OATP"/>
</dbReference>
<feature type="transmembrane region" description="Helical" evidence="8">
    <location>
        <begin position="412"/>
        <end position="431"/>
    </location>
</feature>
<feature type="transmembrane region" description="Helical" evidence="8">
    <location>
        <begin position="550"/>
        <end position="573"/>
    </location>
</feature>
<evidence type="ECO:0000256" key="5">
    <source>
        <dbReference type="ARBA" id="ARBA00022989"/>
    </source>
</evidence>
<evidence type="ECO:0000256" key="6">
    <source>
        <dbReference type="ARBA" id="ARBA00023136"/>
    </source>
</evidence>
<feature type="transmembrane region" description="Helical" evidence="8">
    <location>
        <begin position="182"/>
        <end position="208"/>
    </location>
</feature>
<feature type="domain" description="Kazal-like" evidence="10">
    <location>
        <begin position="459"/>
        <end position="516"/>
    </location>
</feature>
<feature type="transmembrane region" description="Helical" evidence="8">
    <location>
        <begin position="268"/>
        <end position="290"/>
    </location>
</feature>
<comment type="subcellular location">
    <subcellularLocation>
        <location evidence="1 8">Cell membrane</location>
        <topology evidence="1 8">Multi-pass membrane protein</topology>
    </subcellularLocation>
</comment>
<dbReference type="Gene3D" id="1.20.1250.20">
    <property type="entry name" value="MFS general substrate transporter like domains"/>
    <property type="match status" value="1"/>
</dbReference>
<evidence type="ECO:0000256" key="7">
    <source>
        <dbReference type="ARBA" id="ARBA00023157"/>
    </source>
</evidence>
<keyword evidence="5 8" id="KW-1133">Transmembrane helix</keyword>
<dbReference type="Pfam" id="PF03137">
    <property type="entry name" value="OATP"/>
    <property type="match status" value="1"/>
</dbReference>
<dbReference type="RefSeq" id="XP_002737492.1">
    <property type="nucleotide sequence ID" value="XM_002737446.2"/>
</dbReference>
<name>A0ABM0GUA1_SACKO</name>
<dbReference type="PANTHER" id="PTHR11388:SF142">
    <property type="entry name" value="SOLUTE CARRIER ORGANIC ANION TRANSPORTER FAMILY MEMBER 5A1"/>
    <property type="match status" value="1"/>
</dbReference>
<feature type="transmembrane region" description="Helical" evidence="8">
    <location>
        <begin position="638"/>
        <end position="662"/>
    </location>
</feature>
<dbReference type="NCBIfam" id="TIGR00805">
    <property type="entry name" value="oat"/>
    <property type="match status" value="1"/>
</dbReference>
<dbReference type="SUPFAM" id="SSF103473">
    <property type="entry name" value="MFS general substrate transporter"/>
    <property type="match status" value="1"/>
</dbReference>
<keyword evidence="8" id="KW-0813">Transport</keyword>
<dbReference type="SUPFAM" id="SSF100895">
    <property type="entry name" value="Kazal-type serine protease inhibitors"/>
    <property type="match status" value="1"/>
</dbReference>
<evidence type="ECO:0000256" key="9">
    <source>
        <dbReference type="SAM" id="MobiDB-lite"/>
    </source>
</evidence>
<dbReference type="PANTHER" id="PTHR11388">
    <property type="entry name" value="ORGANIC ANION TRANSPORTER"/>
    <property type="match status" value="1"/>
</dbReference>
<feature type="transmembrane region" description="Helical" evidence="8">
    <location>
        <begin position="380"/>
        <end position="400"/>
    </location>
</feature>
<dbReference type="Proteomes" id="UP000694865">
    <property type="component" value="Unplaced"/>
</dbReference>
<evidence type="ECO:0000313" key="12">
    <source>
        <dbReference type="RefSeq" id="XP_002737492.1"/>
    </source>
</evidence>
<feature type="transmembrane region" description="Helical" evidence="8">
    <location>
        <begin position="53"/>
        <end position="73"/>
    </location>
</feature>
<gene>
    <name evidence="12" type="primary">LOC100368142</name>
</gene>
<protein>
    <recommendedName>
        <fullName evidence="8">Solute carrier organic anion transporter family member</fullName>
    </recommendedName>
</protein>
<feature type="transmembrane region" description="Helical" evidence="8">
    <location>
        <begin position="333"/>
        <end position="360"/>
    </location>
</feature>
<evidence type="ECO:0000256" key="8">
    <source>
        <dbReference type="RuleBase" id="RU362056"/>
    </source>
</evidence>
<dbReference type="InterPro" id="IPR036058">
    <property type="entry name" value="Kazal_dom_sf"/>
</dbReference>
<dbReference type="PROSITE" id="PS51465">
    <property type="entry name" value="KAZAL_2"/>
    <property type="match status" value="1"/>
</dbReference>
<keyword evidence="6 8" id="KW-0472">Membrane</keyword>
<evidence type="ECO:0000256" key="1">
    <source>
        <dbReference type="ARBA" id="ARBA00004651"/>
    </source>
</evidence>
<dbReference type="Pfam" id="PF07648">
    <property type="entry name" value="Kazal_2"/>
    <property type="match status" value="1"/>
</dbReference>
<comment type="similarity">
    <text evidence="2 8">Belongs to the organo anion transporter (TC 2.A.60) family.</text>
</comment>
<evidence type="ECO:0000256" key="4">
    <source>
        <dbReference type="ARBA" id="ARBA00022692"/>
    </source>
</evidence>
<keyword evidence="11" id="KW-1185">Reference proteome</keyword>
<keyword evidence="7" id="KW-1015">Disulfide bond</keyword>
<feature type="region of interest" description="Disordered" evidence="9">
    <location>
        <begin position="1"/>
        <end position="25"/>
    </location>
</feature>
<keyword evidence="4 8" id="KW-0812">Transmembrane</keyword>
<dbReference type="CDD" id="cd17336">
    <property type="entry name" value="MFS_SLCO_OATP"/>
    <property type="match status" value="1"/>
</dbReference>
<accession>A0ABM0GUA1</accession>
<feature type="transmembrane region" description="Helical" evidence="8">
    <location>
        <begin position="220"/>
        <end position="248"/>
    </location>
</feature>
<evidence type="ECO:0000256" key="2">
    <source>
        <dbReference type="ARBA" id="ARBA00009657"/>
    </source>
</evidence>
<dbReference type="GeneID" id="100368142"/>